<sequence length="78" mass="8785">MKTKMRCISKTHTTPLRGIHTPGETVPTFWTVEFSSEHDVVTLTINRVTGVKASQFNVGMVYDMEIGGEDERGPYDRP</sequence>
<gene>
    <name evidence="1" type="ORF">LCGC14_1763440</name>
</gene>
<name>A0A0F9JFB9_9ZZZZ</name>
<dbReference type="EMBL" id="LAZR01016434">
    <property type="protein sequence ID" value="KKM04516.1"/>
    <property type="molecule type" value="Genomic_DNA"/>
</dbReference>
<reference evidence="1" key="1">
    <citation type="journal article" date="2015" name="Nature">
        <title>Complex archaea that bridge the gap between prokaryotes and eukaryotes.</title>
        <authorList>
            <person name="Spang A."/>
            <person name="Saw J.H."/>
            <person name="Jorgensen S.L."/>
            <person name="Zaremba-Niedzwiedzka K."/>
            <person name="Martijn J."/>
            <person name="Lind A.E."/>
            <person name="van Eijk R."/>
            <person name="Schleper C."/>
            <person name="Guy L."/>
            <person name="Ettema T.J."/>
        </authorList>
    </citation>
    <scope>NUCLEOTIDE SEQUENCE</scope>
</reference>
<evidence type="ECO:0000313" key="1">
    <source>
        <dbReference type="EMBL" id="KKM04516.1"/>
    </source>
</evidence>
<dbReference type="AlphaFoldDB" id="A0A0F9JFB9"/>
<comment type="caution">
    <text evidence="1">The sequence shown here is derived from an EMBL/GenBank/DDBJ whole genome shotgun (WGS) entry which is preliminary data.</text>
</comment>
<organism evidence="1">
    <name type="scientific">marine sediment metagenome</name>
    <dbReference type="NCBI Taxonomy" id="412755"/>
    <lineage>
        <taxon>unclassified sequences</taxon>
        <taxon>metagenomes</taxon>
        <taxon>ecological metagenomes</taxon>
    </lineage>
</organism>
<proteinExistence type="predicted"/>
<accession>A0A0F9JFB9</accession>
<protein>
    <submittedName>
        <fullName evidence="1">Uncharacterized protein</fullName>
    </submittedName>
</protein>